<dbReference type="InterPro" id="IPR050109">
    <property type="entry name" value="HTH-type_TetR-like_transc_reg"/>
</dbReference>
<dbReference type="SUPFAM" id="SSF46689">
    <property type="entry name" value="Homeodomain-like"/>
    <property type="match status" value="1"/>
</dbReference>
<dbReference type="Proteomes" id="UP001284601">
    <property type="component" value="Unassembled WGS sequence"/>
</dbReference>
<evidence type="ECO:0000256" key="4">
    <source>
        <dbReference type="PROSITE-ProRule" id="PRU00335"/>
    </source>
</evidence>
<dbReference type="PANTHER" id="PTHR30055:SF234">
    <property type="entry name" value="HTH-TYPE TRANSCRIPTIONAL REGULATOR BETI"/>
    <property type="match status" value="1"/>
</dbReference>
<dbReference type="EMBL" id="JAWSTH010000091">
    <property type="protein sequence ID" value="MDW5597521.1"/>
    <property type="molecule type" value="Genomic_DNA"/>
</dbReference>
<feature type="DNA-binding region" description="H-T-H motif" evidence="4">
    <location>
        <begin position="62"/>
        <end position="81"/>
    </location>
</feature>
<dbReference type="Gene3D" id="1.10.10.60">
    <property type="entry name" value="Homeodomain-like"/>
    <property type="match status" value="1"/>
</dbReference>
<feature type="domain" description="HTH tetR-type" evidence="6">
    <location>
        <begin position="39"/>
        <end position="99"/>
    </location>
</feature>
<dbReference type="PANTHER" id="PTHR30055">
    <property type="entry name" value="HTH-TYPE TRANSCRIPTIONAL REGULATOR RUTR"/>
    <property type="match status" value="1"/>
</dbReference>
<dbReference type="InterPro" id="IPR041347">
    <property type="entry name" value="MftR_C"/>
</dbReference>
<evidence type="ECO:0000256" key="1">
    <source>
        <dbReference type="ARBA" id="ARBA00023015"/>
    </source>
</evidence>
<gene>
    <name evidence="7" type="ORF">R7226_24440</name>
</gene>
<dbReference type="Pfam" id="PF00440">
    <property type="entry name" value="TetR_N"/>
    <property type="match status" value="1"/>
</dbReference>
<dbReference type="RefSeq" id="WP_318599987.1">
    <property type="nucleotide sequence ID" value="NZ_JAWSTH010000091.1"/>
</dbReference>
<evidence type="ECO:0000313" key="8">
    <source>
        <dbReference type="Proteomes" id="UP001284601"/>
    </source>
</evidence>
<dbReference type="InterPro" id="IPR023772">
    <property type="entry name" value="DNA-bd_HTH_TetR-type_CS"/>
</dbReference>
<keyword evidence="8" id="KW-1185">Reference proteome</keyword>
<evidence type="ECO:0000259" key="6">
    <source>
        <dbReference type="PROSITE" id="PS50977"/>
    </source>
</evidence>
<keyword evidence="2 4" id="KW-0238">DNA-binding</keyword>
<evidence type="ECO:0000256" key="5">
    <source>
        <dbReference type="SAM" id="Coils"/>
    </source>
</evidence>
<dbReference type="PROSITE" id="PS01081">
    <property type="entry name" value="HTH_TETR_1"/>
    <property type="match status" value="1"/>
</dbReference>
<sequence>MSAPESDGEQQPLAAVEPLHVPACIPPSERPGLRERKKLRTYETIAQVALDLFDRQGFRATTIAQIAEAADVSPRTVSAYFPAKEDLLFPHTEEMFGILADRLRDRPAGQFATEALRLWIGELFDTNASKLEHERERMRRRVIDADEALLAYERQQMGKGERLFAHAIARDLGTEPDDVAAQLAAAAAVGALAAIGRVHDEQEREFTDPEKHRDAALALVDQAIVFLSGGIRELRAQRGDPPLQAA</sequence>
<keyword evidence="1" id="KW-0805">Transcription regulation</keyword>
<comment type="caution">
    <text evidence="7">The sequence shown here is derived from an EMBL/GenBank/DDBJ whole genome shotgun (WGS) entry which is preliminary data.</text>
</comment>
<evidence type="ECO:0000313" key="7">
    <source>
        <dbReference type="EMBL" id="MDW5597521.1"/>
    </source>
</evidence>
<protein>
    <submittedName>
        <fullName evidence="7">Helix-turn-helix domain-containing protein</fullName>
    </submittedName>
</protein>
<keyword evidence="3" id="KW-0804">Transcription</keyword>
<organism evidence="7 8">
    <name type="scientific">Conexibacter stalactiti</name>
    <dbReference type="NCBI Taxonomy" id="1940611"/>
    <lineage>
        <taxon>Bacteria</taxon>
        <taxon>Bacillati</taxon>
        <taxon>Actinomycetota</taxon>
        <taxon>Thermoleophilia</taxon>
        <taxon>Solirubrobacterales</taxon>
        <taxon>Conexibacteraceae</taxon>
        <taxon>Conexibacter</taxon>
    </lineage>
</organism>
<dbReference type="InterPro" id="IPR001647">
    <property type="entry name" value="HTH_TetR"/>
</dbReference>
<feature type="coiled-coil region" evidence="5">
    <location>
        <begin position="128"/>
        <end position="155"/>
    </location>
</feature>
<reference evidence="8" key="1">
    <citation type="submission" date="2023-07" db="EMBL/GenBank/DDBJ databases">
        <title>Conexibacter stalactiti sp. nov., isolated from stalactites in a lava cave and emended description of the genus Conexibacter.</title>
        <authorList>
            <person name="Lee S.D."/>
        </authorList>
    </citation>
    <scope>NUCLEOTIDE SEQUENCE [LARGE SCALE GENOMIC DNA]</scope>
    <source>
        <strain evidence="8">KCTC 39840</strain>
    </source>
</reference>
<dbReference type="PRINTS" id="PR00455">
    <property type="entry name" value="HTHTETR"/>
</dbReference>
<dbReference type="Gene3D" id="1.10.357.10">
    <property type="entry name" value="Tetracycline Repressor, domain 2"/>
    <property type="match status" value="1"/>
</dbReference>
<accession>A0ABU4HW64</accession>
<dbReference type="PROSITE" id="PS50977">
    <property type="entry name" value="HTH_TETR_2"/>
    <property type="match status" value="1"/>
</dbReference>
<evidence type="ECO:0000256" key="3">
    <source>
        <dbReference type="ARBA" id="ARBA00023163"/>
    </source>
</evidence>
<keyword evidence="5" id="KW-0175">Coiled coil</keyword>
<evidence type="ECO:0000256" key="2">
    <source>
        <dbReference type="ARBA" id="ARBA00023125"/>
    </source>
</evidence>
<name>A0ABU4HW64_9ACTN</name>
<dbReference type="InterPro" id="IPR009057">
    <property type="entry name" value="Homeodomain-like_sf"/>
</dbReference>
<dbReference type="Pfam" id="PF17754">
    <property type="entry name" value="TetR_C_14"/>
    <property type="match status" value="1"/>
</dbReference>
<proteinExistence type="predicted"/>